<dbReference type="InterPro" id="IPR003749">
    <property type="entry name" value="ThiS/MoaD-like"/>
</dbReference>
<dbReference type="PANTHER" id="PTHR33359">
    <property type="entry name" value="MOLYBDOPTERIN SYNTHASE SULFUR CARRIER SUBUNIT"/>
    <property type="match status" value="1"/>
</dbReference>
<evidence type="ECO:0000256" key="1">
    <source>
        <dbReference type="ARBA" id="ARBA00022741"/>
    </source>
</evidence>
<gene>
    <name evidence="4" type="primary">moaD</name>
    <name evidence="4" type="ORF">EOD42_18980</name>
</gene>
<keyword evidence="1" id="KW-0547">Nucleotide-binding</keyword>
<dbReference type="GO" id="GO:1990133">
    <property type="term" value="C:molybdopterin adenylyltransferase complex"/>
    <property type="evidence" value="ECO:0007669"/>
    <property type="project" value="TreeGrafter"/>
</dbReference>
<dbReference type="InterPro" id="IPR016155">
    <property type="entry name" value="Mopterin_synth/thiamin_S_b"/>
</dbReference>
<evidence type="ECO:0000256" key="2">
    <source>
        <dbReference type="ARBA" id="ARBA00024200"/>
    </source>
</evidence>
<dbReference type="OrthoDB" id="9800712at2"/>
<reference evidence="4 5" key="1">
    <citation type="submission" date="2019-01" db="EMBL/GenBank/DDBJ databases">
        <authorList>
            <person name="Chen W.-M."/>
        </authorList>
    </citation>
    <scope>NUCLEOTIDE SEQUENCE [LARGE SCALE GENOMIC DNA]</scope>
    <source>
        <strain evidence="4 5">CCP-6</strain>
    </source>
</reference>
<dbReference type="PANTHER" id="PTHR33359:SF1">
    <property type="entry name" value="MOLYBDOPTERIN SYNTHASE SULFUR CARRIER SUBUNIT"/>
    <property type="match status" value="1"/>
</dbReference>
<proteinExistence type="inferred from homology"/>
<dbReference type="Pfam" id="PF02597">
    <property type="entry name" value="ThiS"/>
    <property type="match status" value="1"/>
</dbReference>
<accession>A0A437M3L9</accession>
<dbReference type="NCBIfam" id="TIGR01682">
    <property type="entry name" value="moaD"/>
    <property type="match status" value="1"/>
</dbReference>
<dbReference type="SUPFAM" id="SSF54285">
    <property type="entry name" value="MoaD/ThiS"/>
    <property type="match status" value="1"/>
</dbReference>
<dbReference type="InterPro" id="IPR012675">
    <property type="entry name" value="Beta-grasp_dom_sf"/>
</dbReference>
<comment type="caution">
    <text evidence="4">The sequence shown here is derived from an EMBL/GenBank/DDBJ whole genome shotgun (WGS) entry which is preliminary data.</text>
</comment>
<comment type="similarity">
    <text evidence="2">Belongs to the MoaD family.</text>
</comment>
<dbReference type="GO" id="GO:0000166">
    <property type="term" value="F:nucleotide binding"/>
    <property type="evidence" value="ECO:0007669"/>
    <property type="project" value="UniProtKB-KW"/>
</dbReference>
<sequence length="83" mass="8881">MKLLYFAWVRQKVGVGEERVSPPAEVRDVAGLMAWLATRSAGHAEAFANPRQIRAAVNQDFAGPDALVAANDEVAFFPPVTGG</sequence>
<name>A0A437M3L9_9PROT</name>
<evidence type="ECO:0000313" key="4">
    <source>
        <dbReference type="EMBL" id="RVT92297.1"/>
    </source>
</evidence>
<dbReference type="Gene3D" id="3.10.20.30">
    <property type="match status" value="1"/>
</dbReference>
<evidence type="ECO:0000313" key="5">
    <source>
        <dbReference type="Proteomes" id="UP000282957"/>
    </source>
</evidence>
<dbReference type="InterPro" id="IPR044672">
    <property type="entry name" value="MOCS2A"/>
</dbReference>
<organism evidence="4 5">
    <name type="scientific">Rhodovarius crocodyli</name>
    <dbReference type="NCBI Taxonomy" id="1979269"/>
    <lineage>
        <taxon>Bacteria</taxon>
        <taxon>Pseudomonadati</taxon>
        <taxon>Pseudomonadota</taxon>
        <taxon>Alphaproteobacteria</taxon>
        <taxon>Acetobacterales</taxon>
        <taxon>Roseomonadaceae</taxon>
        <taxon>Rhodovarius</taxon>
    </lineage>
</organism>
<dbReference type="EMBL" id="SACL01000007">
    <property type="protein sequence ID" value="RVT92297.1"/>
    <property type="molecule type" value="Genomic_DNA"/>
</dbReference>
<evidence type="ECO:0000256" key="3">
    <source>
        <dbReference type="ARBA" id="ARBA00024247"/>
    </source>
</evidence>
<dbReference type="Proteomes" id="UP000282957">
    <property type="component" value="Unassembled WGS sequence"/>
</dbReference>
<keyword evidence="5" id="KW-1185">Reference proteome</keyword>
<dbReference type="CDD" id="cd00754">
    <property type="entry name" value="Ubl_MoaD"/>
    <property type="match status" value="1"/>
</dbReference>
<dbReference type="AlphaFoldDB" id="A0A437M3L9"/>
<dbReference type="GO" id="GO:0006777">
    <property type="term" value="P:Mo-molybdopterin cofactor biosynthetic process"/>
    <property type="evidence" value="ECO:0007669"/>
    <property type="project" value="InterPro"/>
</dbReference>
<dbReference type="RefSeq" id="WP_127789151.1">
    <property type="nucleotide sequence ID" value="NZ_SACL01000007.1"/>
</dbReference>
<protein>
    <recommendedName>
        <fullName evidence="3">Molybdopterin synthase sulfur carrier subunit</fullName>
    </recommendedName>
</protein>